<evidence type="ECO:0000313" key="2">
    <source>
        <dbReference type="EMBL" id="TCS59964.1"/>
    </source>
</evidence>
<feature type="domain" description="HicB-like antitoxin of toxin-antitoxin system" evidence="1">
    <location>
        <begin position="4"/>
        <end position="124"/>
    </location>
</feature>
<comment type="caution">
    <text evidence="2">The sequence shown here is derived from an EMBL/GenBank/DDBJ whole genome shotgun (WGS) entry which is preliminary data.</text>
</comment>
<dbReference type="Gene3D" id="3.30.160.250">
    <property type="match status" value="1"/>
</dbReference>
<dbReference type="Pfam" id="PF15919">
    <property type="entry name" value="HicB_lk_antitox"/>
    <property type="match status" value="1"/>
</dbReference>
<dbReference type="InterPro" id="IPR035069">
    <property type="entry name" value="TTHA1013/TTHA0281-like"/>
</dbReference>
<proteinExistence type="predicted"/>
<protein>
    <submittedName>
        <fullName evidence="2">Putative RNase H-like HicB family nuclease</fullName>
    </submittedName>
</protein>
<dbReference type="InterPro" id="IPR031807">
    <property type="entry name" value="HicB-like"/>
</dbReference>
<dbReference type="InterPro" id="IPR051404">
    <property type="entry name" value="TA_system_antitoxin"/>
</dbReference>
<dbReference type="RefSeq" id="WP_132940168.1">
    <property type="nucleotide sequence ID" value="NZ_CP119676.1"/>
</dbReference>
<dbReference type="PANTHER" id="PTHR34504">
    <property type="entry name" value="ANTITOXIN HICB"/>
    <property type="match status" value="1"/>
</dbReference>
<dbReference type="SUPFAM" id="SSF143100">
    <property type="entry name" value="TTHA1013/TTHA0281-like"/>
    <property type="match status" value="1"/>
</dbReference>
<evidence type="ECO:0000259" key="1">
    <source>
        <dbReference type="Pfam" id="PF15919"/>
    </source>
</evidence>
<sequence>MAHYIALLRKEEESDFAVEFPDFPGCVTAGTTLDEAKDMAVEALALHIEGIREDGGGLPTPSRLETIMADPHNVGAVAFLVDAPAVKEKAVRVNFTILESVLRRVDAHAKAQHLTRSAFLAEAAIKAISDNEHV</sequence>
<organism evidence="2 3">
    <name type="scientific">Varunaivibrio sulfuroxidans</name>
    <dbReference type="NCBI Taxonomy" id="1773489"/>
    <lineage>
        <taxon>Bacteria</taxon>
        <taxon>Pseudomonadati</taxon>
        <taxon>Pseudomonadota</taxon>
        <taxon>Alphaproteobacteria</taxon>
        <taxon>Rhodospirillales</taxon>
        <taxon>Magnetovibrionaceae</taxon>
        <taxon>Varunaivibrio</taxon>
    </lineage>
</organism>
<gene>
    <name evidence="2" type="ORF">EDD55_11415</name>
</gene>
<dbReference type="Proteomes" id="UP000295304">
    <property type="component" value="Unassembled WGS sequence"/>
</dbReference>
<dbReference type="PANTHER" id="PTHR34504:SF2">
    <property type="entry name" value="UPF0150 PROTEIN SSL0259"/>
    <property type="match status" value="1"/>
</dbReference>
<keyword evidence="3" id="KW-1185">Reference proteome</keyword>
<name>A0A4R3J479_9PROT</name>
<dbReference type="EMBL" id="SLZW01000014">
    <property type="protein sequence ID" value="TCS59964.1"/>
    <property type="molecule type" value="Genomic_DNA"/>
</dbReference>
<evidence type="ECO:0000313" key="3">
    <source>
        <dbReference type="Proteomes" id="UP000295304"/>
    </source>
</evidence>
<dbReference type="AlphaFoldDB" id="A0A4R3J479"/>
<reference evidence="2 3" key="1">
    <citation type="submission" date="2019-03" db="EMBL/GenBank/DDBJ databases">
        <title>Genomic Encyclopedia of Type Strains, Phase IV (KMG-IV): sequencing the most valuable type-strain genomes for metagenomic binning, comparative biology and taxonomic classification.</title>
        <authorList>
            <person name="Goeker M."/>
        </authorList>
    </citation>
    <scope>NUCLEOTIDE SEQUENCE [LARGE SCALE GENOMIC DNA]</scope>
    <source>
        <strain evidence="2 3">DSM 101688</strain>
    </source>
</reference>
<accession>A0A4R3J479</accession>
<dbReference type="OrthoDB" id="9807959at2"/>